<feature type="transmembrane region" description="Helical" evidence="1">
    <location>
        <begin position="26"/>
        <end position="51"/>
    </location>
</feature>
<dbReference type="EMBL" id="QYZD01000001">
    <property type="protein sequence ID" value="RJG26601.1"/>
    <property type="molecule type" value="Genomic_DNA"/>
</dbReference>
<protein>
    <submittedName>
        <fullName evidence="2">Uncharacterized protein</fullName>
    </submittedName>
</protein>
<evidence type="ECO:0000313" key="3">
    <source>
        <dbReference type="Proteomes" id="UP000266177"/>
    </source>
</evidence>
<gene>
    <name evidence="2" type="ORF">DQX05_00760</name>
</gene>
<dbReference type="RefSeq" id="WP_147385141.1">
    <property type="nucleotide sequence ID" value="NZ_QYZD01000001.1"/>
</dbReference>
<name>A0A3A3GPW2_PANTH</name>
<evidence type="ECO:0000256" key="1">
    <source>
        <dbReference type="SAM" id="Phobius"/>
    </source>
</evidence>
<feature type="transmembrane region" description="Helical" evidence="1">
    <location>
        <begin position="57"/>
        <end position="78"/>
    </location>
</feature>
<keyword evidence="1" id="KW-1133">Transmembrane helix</keyword>
<dbReference type="AlphaFoldDB" id="A0A3A3GPW2"/>
<reference evidence="2 3" key="1">
    <citation type="submission" date="2018-09" db="EMBL/GenBank/DDBJ databases">
        <title>Paenibacillus SK2017-BO5.</title>
        <authorList>
            <person name="Piskunova J.V."/>
            <person name="Dubiley S.A."/>
            <person name="Severinov K.V."/>
        </authorList>
    </citation>
    <scope>NUCLEOTIDE SEQUENCE [LARGE SCALE GENOMIC DNA]</scope>
    <source>
        <strain evidence="2 3">BO5</strain>
    </source>
</reference>
<organism evidence="2 3">
    <name type="scientific">Paenibacillus thiaminolyticus</name>
    <name type="common">Bacillus thiaminolyticus</name>
    <dbReference type="NCBI Taxonomy" id="49283"/>
    <lineage>
        <taxon>Bacteria</taxon>
        <taxon>Bacillati</taxon>
        <taxon>Bacillota</taxon>
        <taxon>Bacilli</taxon>
        <taxon>Bacillales</taxon>
        <taxon>Paenibacillaceae</taxon>
        <taxon>Paenibacillus</taxon>
    </lineage>
</organism>
<evidence type="ECO:0000313" key="2">
    <source>
        <dbReference type="EMBL" id="RJG26601.1"/>
    </source>
</evidence>
<keyword evidence="1" id="KW-0472">Membrane</keyword>
<keyword evidence="1" id="KW-0812">Transmembrane</keyword>
<accession>A0A3A3GPW2</accession>
<proteinExistence type="predicted"/>
<sequence length="107" mass="11699">MSIRFFSLDADASSASNFLMQHTSHFALALLFALTLLFALLLFALTLLIALTLLMALTLLIALTLLFALTSLFVLTLLSTLNIYPLSFVQSPNYSGMRSATAFFSGR</sequence>
<comment type="caution">
    <text evidence="2">The sequence shown here is derived from an EMBL/GenBank/DDBJ whole genome shotgun (WGS) entry which is preliminary data.</text>
</comment>
<dbReference type="Proteomes" id="UP000266177">
    <property type="component" value="Unassembled WGS sequence"/>
</dbReference>